<evidence type="ECO:0000313" key="9">
    <source>
        <dbReference type="Proteomes" id="UP000821853"/>
    </source>
</evidence>
<dbReference type="PANTHER" id="PTHR48021">
    <property type="match status" value="1"/>
</dbReference>
<evidence type="ECO:0000256" key="1">
    <source>
        <dbReference type="ARBA" id="ARBA00004141"/>
    </source>
</evidence>
<organism evidence="8 9">
    <name type="scientific">Haemaphysalis longicornis</name>
    <name type="common">Bush tick</name>
    <dbReference type="NCBI Taxonomy" id="44386"/>
    <lineage>
        <taxon>Eukaryota</taxon>
        <taxon>Metazoa</taxon>
        <taxon>Ecdysozoa</taxon>
        <taxon>Arthropoda</taxon>
        <taxon>Chelicerata</taxon>
        <taxon>Arachnida</taxon>
        <taxon>Acari</taxon>
        <taxon>Parasitiformes</taxon>
        <taxon>Ixodida</taxon>
        <taxon>Ixodoidea</taxon>
        <taxon>Ixodidae</taxon>
        <taxon>Haemaphysalinae</taxon>
        <taxon>Haemaphysalis</taxon>
    </lineage>
</organism>
<dbReference type="GO" id="GO:0016020">
    <property type="term" value="C:membrane"/>
    <property type="evidence" value="ECO:0007669"/>
    <property type="project" value="UniProtKB-SubCell"/>
</dbReference>
<feature type="compositionally biased region" description="Low complexity" evidence="6">
    <location>
        <begin position="444"/>
        <end position="462"/>
    </location>
</feature>
<name>A0A9J6FPE9_HAELO</name>
<dbReference type="PANTHER" id="PTHR48021:SF1">
    <property type="entry name" value="GH07001P-RELATED"/>
    <property type="match status" value="1"/>
</dbReference>
<evidence type="ECO:0000256" key="4">
    <source>
        <dbReference type="ARBA" id="ARBA00023136"/>
    </source>
</evidence>
<feature type="transmembrane region" description="Helical" evidence="7">
    <location>
        <begin position="164"/>
        <end position="183"/>
    </location>
</feature>
<feature type="region of interest" description="Disordered" evidence="6">
    <location>
        <begin position="340"/>
        <end position="535"/>
    </location>
</feature>
<dbReference type="Proteomes" id="UP000821853">
    <property type="component" value="Chromosome 2"/>
</dbReference>
<keyword evidence="2 7" id="KW-0812">Transmembrane</keyword>
<evidence type="ECO:0000256" key="2">
    <source>
        <dbReference type="ARBA" id="ARBA00022692"/>
    </source>
</evidence>
<proteinExistence type="predicted"/>
<reference evidence="8 9" key="1">
    <citation type="journal article" date="2020" name="Cell">
        <title>Large-Scale Comparative Analyses of Tick Genomes Elucidate Their Genetic Diversity and Vector Capacities.</title>
        <authorList>
            <consortium name="Tick Genome and Microbiome Consortium (TIGMIC)"/>
            <person name="Jia N."/>
            <person name="Wang J."/>
            <person name="Shi W."/>
            <person name="Du L."/>
            <person name="Sun Y."/>
            <person name="Zhan W."/>
            <person name="Jiang J.F."/>
            <person name="Wang Q."/>
            <person name="Zhang B."/>
            <person name="Ji P."/>
            <person name="Bell-Sakyi L."/>
            <person name="Cui X.M."/>
            <person name="Yuan T.T."/>
            <person name="Jiang B.G."/>
            <person name="Yang W.F."/>
            <person name="Lam T.T."/>
            <person name="Chang Q.C."/>
            <person name="Ding S.J."/>
            <person name="Wang X.J."/>
            <person name="Zhu J.G."/>
            <person name="Ruan X.D."/>
            <person name="Zhao L."/>
            <person name="Wei J.T."/>
            <person name="Ye R.Z."/>
            <person name="Que T.C."/>
            <person name="Du C.H."/>
            <person name="Zhou Y.H."/>
            <person name="Cheng J.X."/>
            <person name="Dai P.F."/>
            <person name="Guo W.B."/>
            <person name="Han X.H."/>
            <person name="Huang E.J."/>
            <person name="Li L.F."/>
            <person name="Wei W."/>
            <person name="Gao Y.C."/>
            <person name="Liu J.Z."/>
            <person name="Shao H.Z."/>
            <person name="Wang X."/>
            <person name="Wang C.C."/>
            <person name="Yang T.C."/>
            <person name="Huo Q.B."/>
            <person name="Li W."/>
            <person name="Chen H.Y."/>
            <person name="Chen S.E."/>
            <person name="Zhou L.G."/>
            <person name="Ni X.B."/>
            <person name="Tian J.H."/>
            <person name="Sheng Y."/>
            <person name="Liu T."/>
            <person name="Pan Y.S."/>
            <person name="Xia L.Y."/>
            <person name="Li J."/>
            <person name="Zhao F."/>
            <person name="Cao W.C."/>
        </authorList>
    </citation>
    <scope>NUCLEOTIDE SEQUENCE [LARGE SCALE GENOMIC DNA]</scope>
    <source>
        <strain evidence="8">HaeL-2018</strain>
    </source>
</reference>
<evidence type="ECO:0000256" key="3">
    <source>
        <dbReference type="ARBA" id="ARBA00022989"/>
    </source>
</evidence>
<keyword evidence="3 7" id="KW-1133">Transmembrane helix</keyword>
<evidence type="ECO:0000256" key="7">
    <source>
        <dbReference type="SAM" id="Phobius"/>
    </source>
</evidence>
<keyword evidence="9" id="KW-1185">Reference proteome</keyword>
<feature type="compositionally biased region" description="Basic and acidic residues" evidence="6">
    <location>
        <begin position="370"/>
        <end position="388"/>
    </location>
</feature>
<sequence>MSRALVRSLERLPQQKPMLLQYPTQKPEETVADANKRVYFAVAVTYLAALSFGFSVGYPSPALPDLRKCKAFSESDSGWFASLVPLGAIFGGLMGGRELSLIGRRGTLILASTWFLSGWFLIVLGTPKAVLFVGRALTGIGSGMVALACSVFISEISPPKLRGLLNTGANLVLCTGILVVFILGKFLSFWLLAAVCLMPAAIMVVAFYWCPESPRWLLKSGHRERAAAALRFYVGPGAEAELVTLERAAAPGTDAAAEGVFSARDLALPYIYRPILCVTLVMTMQQMSAVSAIISYAHDIFEEAGTSMSADNAAVTVAAIQRAENRRADVEDFQESCEMDVTTADSPQREQTVSDCVSVRTVTTRSGIDGNERPRADDEPEGGDDHAGWTRVSHQRRRKKSVSVLEASTQRASSHAEERAKAATSAPALKVRLSRRDDFPELAPPRGSSRGRSASRGSAQRRSASRGRRATSRGPASWAAITYGAAGGAAAAPARRRSKSARRERSASRRRSASRSSPRRSNDTKQTRASPETVELRKMVKELQATVHAQRVTIEQLTTKLEELWGPKSTTGSKPAPAETTNASPAERPSRATSWKQPPPVRDPMPKPAEERRESPAHEYYIEEECDEDADDVGSSVSVSASNVLDLSKTPGYAGLNNRIRRIESQMNRWGRDLEVLEKRITNRLMQAFQQQMQAFQQQMQTAIQQQIQQQFSKLTAPACGVVQEHNNQVTVNVSP</sequence>
<feature type="coiled-coil region" evidence="5">
    <location>
        <begin position="660"/>
        <end position="706"/>
    </location>
</feature>
<dbReference type="OrthoDB" id="6339427at2759"/>
<feature type="compositionally biased region" description="Polar residues" evidence="6">
    <location>
        <begin position="343"/>
        <end position="366"/>
    </location>
</feature>
<feature type="transmembrane region" description="Helical" evidence="7">
    <location>
        <begin position="108"/>
        <end position="126"/>
    </location>
</feature>
<dbReference type="Pfam" id="PF00083">
    <property type="entry name" value="Sugar_tr"/>
    <property type="match status" value="1"/>
</dbReference>
<dbReference type="GO" id="GO:0022857">
    <property type="term" value="F:transmembrane transporter activity"/>
    <property type="evidence" value="ECO:0007669"/>
    <property type="project" value="InterPro"/>
</dbReference>
<keyword evidence="4 7" id="KW-0472">Membrane</keyword>
<dbReference type="PROSITE" id="PS00217">
    <property type="entry name" value="SUGAR_TRANSPORT_2"/>
    <property type="match status" value="1"/>
</dbReference>
<dbReference type="InterPro" id="IPR050549">
    <property type="entry name" value="MFS_Trehalose_Transporter"/>
</dbReference>
<dbReference type="Gene3D" id="1.20.1250.20">
    <property type="entry name" value="MFS general substrate transporter like domains"/>
    <property type="match status" value="1"/>
</dbReference>
<feature type="compositionally biased region" description="Basic and acidic residues" evidence="6">
    <location>
        <begin position="604"/>
        <end position="614"/>
    </location>
</feature>
<feature type="compositionally biased region" description="Polar residues" evidence="6">
    <location>
        <begin position="568"/>
        <end position="584"/>
    </location>
</feature>
<dbReference type="InterPro" id="IPR036259">
    <property type="entry name" value="MFS_trans_sf"/>
</dbReference>
<dbReference type="VEuPathDB" id="VectorBase:HLOH_059067"/>
<evidence type="ECO:0000256" key="6">
    <source>
        <dbReference type="SAM" id="MobiDB-lite"/>
    </source>
</evidence>
<protein>
    <recommendedName>
        <fullName evidence="10">Sugar transporter</fullName>
    </recommendedName>
</protein>
<dbReference type="SUPFAM" id="SSF103473">
    <property type="entry name" value="MFS general substrate transporter"/>
    <property type="match status" value="1"/>
</dbReference>
<feature type="region of interest" description="Disordered" evidence="6">
    <location>
        <begin position="563"/>
        <end position="614"/>
    </location>
</feature>
<gene>
    <name evidence="8" type="ORF">HPB48_019875</name>
</gene>
<feature type="transmembrane region" description="Helical" evidence="7">
    <location>
        <begin position="189"/>
        <end position="210"/>
    </location>
</feature>
<dbReference type="AlphaFoldDB" id="A0A9J6FPE9"/>
<feature type="transmembrane region" description="Helical" evidence="7">
    <location>
        <begin position="132"/>
        <end position="152"/>
    </location>
</feature>
<accession>A0A9J6FPE9</accession>
<evidence type="ECO:0008006" key="10">
    <source>
        <dbReference type="Google" id="ProtNLM"/>
    </source>
</evidence>
<dbReference type="InterPro" id="IPR005828">
    <property type="entry name" value="MFS_sugar_transport-like"/>
</dbReference>
<comment type="subcellular location">
    <subcellularLocation>
        <location evidence="1">Membrane</location>
        <topology evidence="1">Multi-pass membrane protein</topology>
    </subcellularLocation>
</comment>
<feature type="transmembrane region" description="Helical" evidence="7">
    <location>
        <begin position="38"/>
        <end position="58"/>
    </location>
</feature>
<comment type="caution">
    <text evidence="8">The sequence shown here is derived from an EMBL/GenBank/DDBJ whole genome shotgun (WGS) entry which is preliminary data.</text>
</comment>
<dbReference type="InterPro" id="IPR005829">
    <property type="entry name" value="Sugar_transporter_CS"/>
</dbReference>
<keyword evidence="5" id="KW-0175">Coiled coil</keyword>
<evidence type="ECO:0000313" key="8">
    <source>
        <dbReference type="EMBL" id="KAH9368046.1"/>
    </source>
</evidence>
<evidence type="ECO:0000256" key="5">
    <source>
        <dbReference type="SAM" id="Coils"/>
    </source>
</evidence>
<dbReference type="EMBL" id="JABSTR010000004">
    <property type="protein sequence ID" value="KAH9368046.1"/>
    <property type="molecule type" value="Genomic_DNA"/>
</dbReference>